<evidence type="ECO:0000256" key="11">
    <source>
        <dbReference type="ARBA" id="ARBA00048478"/>
    </source>
</evidence>
<dbReference type="PANTHER" id="PTHR30426:SF0">
    <property type="entry name" value="4-HYDROXY-3-METHYLBUT-2-ENYL DIPHOSPHATE REDUCTASE"/>
    <property type="match status" value="1"/>
</dbReference>
<sequence length="497" mass="56011">MRLVLAEHSGFCFGVQKAIEKAIEEMEKSKKFNKNIFALGPLIHNKQVVDDLQSRGLVISETIDEIENGSVIIRSHGVPKQIYKDIENKSLHLVDTTCPFVKRIQKIVDQYHKDNYNIVIIGSASHPEVVGINGWCDHEGYVIQSLDEIEKIVTDKPLCVVSQTTMPTPLFQKIVSALKERHDNMKVFNTICLATQDRQDAALELSQQVDAMIVIGGRHSSNTQKLVELCKRILPEDTYAIEQSLDLNQYNLSKYSLIGVTAGASTPNYIIKEVMQKIENTYRKTIQIAIDGPAGAGKSTIAKKLAKELNFLYIDTGAMYRAITYKLLINHIEVTAHKELVDLLTSTNIRFEKGDILLDGNVVTHKIRSPEVTDNVSKVSAIKEVRMTLLKIQQEIASKNNVVMDGRDIGTRVLPKADLKVFLTASVEERANRRYQELKTDPSFNLSLRTIKNSIEQRDYEDENRELDPLVPANDAILIDTTKMSINEVVEKIKENL</sequence>
<keyword evidence="5 13" id="KW-0547">Nucleotide-binding</keyword>
<keyword evidence="12" id="KW-0414">Isoprene biosynthesis</keyword>
<keyword evidence="16" id="KW-1185">Reference proteome</keyword>
<dbReference type="UniPathway" id="UPA00056">
    <property type="reaction ID" value="UER00097"/>
</dbReference>
<dbReference type="STRING" id="69895.SAMN05192551_101188"/>
<dbReference type="InterPro" id="IPR011994">
    <property type="entry name" value="Cytidylate_kinase_dom"/>
</dbReference>
<feature type="binding site" evidence="12">
    <location>
        <position position="76"/>
    </location>
    <ligand>
        <name>dimethylallyl diphosphate</name>
        <dbReference type="ChEBI" id="CHEBI:57623"/>
    </ligand>
</feature>
<dbReference type="GO" id="GO:0019288">
    <property type="term" value="P:isopentenyl diphosphate biosynthetic process, methylerythritol 4-phosphate pathway"/>
    <property type="evidence" value="ECO:0007669"/>
    <property type="project" value="UniProtKB-UniRule"/>
</dbReference>
<comment type="pathway">
    <text evidence="12">Isoprenoid biosynthesis; dimethylallyl diphosphate biosynthesis; dimethylallyl diphosphate from (2E)-4-hydroxy-3-methylbutenyl diphosphate: step 1/1.</text>
</comment>
<feature type="binding site" evidence="12">
    <location>
        <position position="126"/>
    </location>
    <ligand>
        <name>(2E)-4-hydroxy-3-methylbut-2-enyl diphosphate</name>
        <dbReference type="ChEBI" id="CHEBI:128753"/>
    </ligand>
</feature>
<dbReference type="InterPro" id="IPR003451">
    <property type="entry name" value="LytB/IspH"/>
</dbReference>
<dbReference type="CDD" id="cd02020">
    <property type="entry name" value="CMPK"/>
    <property type="match status" value="1"/>
</dbReference>
<dbReference type="GO" id="GO:0050992">
    <property type="term" value="P:dimethylallyl diphosphate biosynthetic process"/>
    <property type="evidence" value="ECO:0007669"/>
    <property type="project" value="UniProtKB-UniRule"/>
</dbReference>
<gene>
    <name evidence="12" type="primary">ispH</name>
    <name evidence="13" type="synonym">cmk</name>
    <name evidence="15" type="ORF">SAMN05192551_101188</name>
</gene>
<protein>
    <recommendedName>
        <fullName evidence="12 13">Multifunctional fusion protein</fullName>
    </recommendedName>
    <domain>
        <recommendedName>
            <fullName evidence="13">Cytidylate kinase</fullName>
            <shortName evidence="13">CK</shortName>
            <ecNumber evidence="13">2.7.4.25</ecNumber>
        </recommendedName>
        <alternativeName>
            <fullName evidence="13">Cytidine monophosphate kinase</fullName>
            <shortName evidence="13">CMP kinase</shortName>
        </alternativeName>
    </domain>
    <domain>
        <recommendedName>
            <fullName evidence="12">4-hydroxy-3-methylbut-2-enyl diphosphate reductase</fullName>
            <shortName evidence="12">HMBPP reductase</shortName>
            <ecNumber evidence="12">1.17.7.4</ecNumber>
        </recommendedName>
    </domain>
</protein>
<dbReference type="EC" id="1.17.7.4" evidence="12"/>
<dbReference type="SUPFAM" id="SSF52540">
    <property type="entry name" value="P-loop containing nucleoside triphosphate hydrolases"/>
    <property type="match status" value="1"/>
</dbReference>
<evidence type="ECO:0000256" key="6">
    <source>
        <dbReference type="ARBA" id="ARBA00022777"/>
    </source>
</evidence>
<dbReference type="Gene3D" id="3.40.50.11270">
    <property type="match status" value="1"/>
</dbReference>
<feature type="active site" description="Proton donor" evidence="12">
    <location>
        <position position="128"/>
    </location>
</feature>
<keyword evidence="12" id="KW-0560">Oxidoreductase</keyword>
<organism evidence="15 16">
    <name type="scientific">Tindallia magadiensis</name>
    <dbReference type="NCBI Taxonomy" id="69895"/>
    <lineage>
        <taxon>Bacteria</taxon>
        <taxon>Bacillati</taxon>
        <taxon>Bacillota</taxon>
        <taxon>Clostridia</taxon>
        <taxon>Peptostreptococcales</taxon>
        <taxon>Tindalliaceae</taxon>
        <taxon>Tindallia</taxon>
    </lineage>
</organism>
<dbReference type="GO" id="GO:0006220">
    <property type="term" value="P:pyrimidine nucleotide metabolic process"/>
    <property type="evidence" value="ECO:0007669"/>
    <property type="project" value="UniProtKB-UniRule"/>
</dbReference>
<keyword evidence="2 12" id="KW-0004">4Fe-4S</keyword>
<dbReference type="GO" id="GO:0016114">
    <property type="term" value="P:terpenoid biosynthetic process"/>
    <property type="evidence" value="ECO:0007669"/>
    <property type="project" value="UniProtKB-UniRule"/>
</dbReference>
<comment type="cofactor">
    <cofactor evidence="12">
        <name>[4Fe-4S] cluster</name>
        <dbReference type="ChEBI" id="CHEBI:49883"/>
    </cofactor>
    <text evidence="12">Binds 1 [4Fe-4S] cluster per subunit.</text>
</comment>
<reference evidence="16" key="1">
    <citation type="submission" date="2016-10" db="EMBL/GenBank/DDBJ databases">
        <authorList>
            <person name="Varghese N."/>
            <person name="Submissions S."/>
        </authorList>
    </citation>
    <scope>NUCLEOTIDE SEQUENCE [LARGE SCALE GENOMIC DNA]</scope>
    <source>
        <strain evidence="16">Z-7934</strain>
    </source>
</reference>
<feature type="binding site" evidence="12">
    <location>
        <position position="76"/>
    </location>
    <ligand>
        <name>isopentenyl diphosphate</name>
        <dbReference type="ChEBI" id="CHEBI:128769"/>
    </ligand>
</feature>
<dbReference type="Gene3D" id="3.40.1010.20">
    <property type="entry name" value="4-hydroxy-3-methylbut-2-enyl diphosphate reductase, catalytic domain"/>
    <property type="match status" value="2"/>
</dbReference>
<evidence type="ECO:0000259" key="14">
    <source>
        <dbReference type="Pfam" id="PF02224"/>
    </source>
</evidence>
<feature type="binding site" evidence="12">
    <location>
        <position position="126"/>
    </location>
    <ligand>
        <name>dimethylallyl diphosphate</name>
        <dbReference type="ChEBI" id="CHEBI:57623"/>
    </ligand>
</feature>
<dbReference type="NCBIfam" id="NF002187">
    <property type="entry name" value="PRK01045.1-1"/>
    <property type="match status" value="1"/>
</dbReference>
<feature type="binding site" evidence="12">
    <location>
        <position position="12"/>
    </location>
    <ligand>
        <name>[4Fe-4S] cluster</name>
        <dbReference type="ChEBI" id="CHEBI:49883"/>
    </ligand>
</feature>
<dbReference type="PANTHER" id="PTHR30426">
    <property type="entry name" value="4-HYDROXY-3-METHYLBUT-2-ENYL DIPHOSPHATE REDUCTASE"/>
    <property type="match status" value="1"/>
</dbReference>
<keyword evidence="6 13" id="KW-0418">Kinase</keyword>
<dbReference type="Proteomes" id="UP000199287">
    <property type="component" value="Unassembled WGS sequence"/>
</dbReference>
<evidence type="ECO:0000256" key="7">
    <source>
        <dbReference type="ARBA" id="ARBA00022840"/>
    </source>
</evidence>
<proteinExistence type="inferred from homology"/>
<dbReference type="UniPathway" id="UPA00059">
    <property type="reaction ID" value="UER00105"/>
</dbReference>
<dbReference type="GO" id="GO:0051539">
    <property type="term" value="F:4 iron, 4 sulfur cluster binding"/>
    <property type="evidence" value="ECO:0007669"/>
    <property type="project" value="UniProtKB-UniRule"/>
</dbReference>
<dbReference type="GO" id="GO:0036431">
    <property type="term" value="F:dCMP kinase activity"/>
    <property type="evidence" value="ECO:0007669"/>
    <property type="project" value="InterPro"/>
</dbReference>
<dbReference type="OrthoDB" id="9804077at2"/>
<keyword evidence="13" id="KW-0963">Cytoplasm</keyword>
<feature type="binding site" evidence="12">
    <location>
        <position position="220"/>
    </location>
    <ligand>
        <name>isopentenyl diphosphate</name>
        <dbReference type="ChEBI" id="CHEBI:128769"/>
    </ligand>
</feature>
<feature type="binding site" evidence="12">
    <location>
        <position position="220"/>
    </location>
    <ligand>
        <name>dimethylallyl diphosphate</name>
        <dbReference type="ChEBI" id="CHEBI:57623"/>
    </ligand>
</feature>
<feature type="binding site" evidence="12">
    <location>
        <position position="222"/>
    </location>
    <ligand>
        <name>isopentenyl diphosphate</name>
        <dbReference type="ChEBI" id="CHEBI:128769"/>
    </ligand>
</feature>
<comment type="similarity">
    <text evidence="12">Belongs to the IspH family.</text>
</comment>
<feature type="binding site" evidence="12">
    <location>
        <position position="44"/>
    </location>
    <ligand>
        <name>isopentenyl diphosphate</name>
        <dbReference type="ChEBI" id="CHEBI:128769"/>
    </ligand>
</feature>
<comment type="function">
    <text evidence="12">Catalyzes the conversion of 1-hydroxy-2-methyl-2-(E)-butenyl 4-diphosphate (HMBPP) into a mixture of isopentenyl diphosphate (IPP) and dimethylallyl diphosphate (DMAPP). Acts in the terminal step of the DOXP/MEP pathway for isoprenoid precursor biosynthesis.</text>
</comment>
<feature type="binding site" evidence="12">
    <location>
        <position position="222"/>
    </location>
    <ligand>
        <name>dimethylallyl diphosphate</name>
        <dbReference type="ChEBI" id="CHEBI:57623"/>
    </ligand>
</feature>
<comment type="subcellular location">
    <subcellularLocation>
        <location evidence="13">Cytoplasm</location>
    </subcellularLocation>
</comment>
<dbReference type="InterPro" id="IPR027417">
    <property type="entry name" value="P-loop_NTPase"/>
</dbReference>
<feature type="binding site" evidence="13">
    <location>
        <begin position="292"/>
        <end position="300"/>
    </location>
    <ligand>
        <name>ATP</name>
        <dbReference type="ChEBI" id="CHEBI:30616"/>
    </ligand>
</feature>
<name>A0A1I3AHX7_9FIRM</name>
<feature type="binding site" evidence="12">
    <location>
        <position position="44"/>
    </location>
    <ligand>
        <name>dimethylallyl diphosphate</name>
        <dbReference type="ChEBI" id="CHEBI:57623"/>
    </ligand>
</feature>
<keyword evidence="9 12" id="KW-0411">Iron-sulfur</keyword>
<dbReference type="NCBIfam" id="TIGR00216">
    <property type="entry name" value="ispH_lytB"/>
    <property type="match status" value="1"/>
</dbReference>
<evidence type="ECO:0000256" key="3">
    <source>
        <dbReference type="ARBA" id="ARBA00022679"/>
    </source>
</evidence>
<dbReference type="EMBL" id="FOQA01000001">
    <property type="protein sequence ID" value="SFH48941.1"/>
    <property type="molecule type" value="Genomic_DNA"/>
</dbReference>
<comment type="catalytic activity">
    <reaction evidence="10 13">
        <text>dCMP + ATP = dCDP + ADP</text>
        <dbReference type="Rhea" id="RHEA:25094"/>
        <dbReference type="ChEBI" id="CHEBI:30616"/>
        <dbReference type="ChEBI" id="CHEBI:57566"/>
        <dbReference type="ChEBI" id="CHEBI:58593"/>
        <dbReference type="ChEBI" id="CHEBI:456216"/>
        <dbReference type="EC" id="2.7.4.25"/>
    </reaction>
</comment>
<dbReference type="Gene3D" id="3.40.50.300">
    <property type="entry name" value="P-loop containing nucleotide triphosphate hydrolases"/>
    <property type="match status" value="1"/>
</dbReference>
<feature type="binding site" evidence="12">
    <location>
        <position position="44"/>
    </location>
    <ligand>
        <name>(2E)-4-hydroxy-3-methylbut-2-enyl diphosphate</name>
        <dbReference type="ChEBI" id="CHEBI:128753"/>
    </ligand>
</feature>
<feature type="domain" description="Cytidylate kinase" evidence="14">
    <location>
        <begin position="288"/>
        <end position="495"/>
    </location>
</feature>
<dbReference type="RefSeq" id="WP_093368714.1">
    <property type="nucleotide sequence ID" value="NZ_FOQA01000001.1"/>
</dbReference>
<dbReference type="GO" id="GO:0036430">
    <property type="term" value="F:CMP kinase activity"/>
    <property type="evidence" value="ECO:0007669"/>
    <property type="project" value="RHEA"/>
</dbReference>
<dbReference type="GO" id="GO:0005737">
    <property type="term" value="C:cytoplasm"/>
    <property type="evidence" value="ECO:0007669"/>
    <property type="project" value="UniProtKB-SubCell"/>
</dbReference>
<feature type="binding site" evidence="12">
    <location>
        <position position="265"/>
    </location>
    <ligand>
        <name>(2E)-4-hydroxy-3-methylbut-2-enyl diphosphate</name>
        <dbReference type="ChEBI" id="CHEBI:128753"/>
    </ligand>
</feature>
<feature type="binding site" evidence="12">
    <location>
        <position position="98"/>
    </location>
    <ligand>
        <name>[4Fe-4S] cluster</name>
        <dbReference type="ChEBI" id="CHEBI:49883"/>
    </ligand>
</feature>
<dbReference type="GO" id="GO:0005524">
    <property type="term" value="F:ATP binding"/>
    <property type="evidence" value="ECO:0007669"/>
    <property type="project" value="UniProtKB-UniRule"/>
</dbReference>
<comment type="pathway">
    <text evidence="12">Isoprenoid biosynthesis; isopentenyl diphosphate biosynthesis via DXP pathway; isopentenyl diphosphate from 1-deoxy-D-xylulose 5-phosphate: step 6/6.</text>
</comment>
<feature type="binding site" evidence="12">
    <location>
        <position position="126"/>
    </location>
    <ligand>
        <name>isopentenyl diphosphate</name>
        <dbReference type="ChEBI" id="CHEBI:128769"/>
    </ligand>
</feature>
<dbReference type="HAMAP" id="MF_00191">
    <property type="entry name" value="IspH"/>
    <property type="match status" value="1"/>
</dbReference>
<evidence type="ECO:0000313" key="16">
    <source>
        <dbReference type="Proteomes" id="UP000199287"/>
    </source>
</evidence>
<keyword evidence="8 12" id="KW-0408">Iron</keyword>
<feature type="binding site" evidence="12">
    <location>
        <position position="76"/>
    </location>
    <ligand>
        <name>(2E)-4-hydroxy-3-methylbut-2-enyl diphosphate</name>
        <dbReference type="ChEBI" id="CHEBI:128753"/>
    </ligand>
</feature>
<feature type="binding site" evidence="12">
    <location>
        <position position="220"/>
    </location>
    <ligand>
        <name>(2E)-4-hydroxy-3-methylbut-2-enyl diphosphate</name>
        <dbReference type="ChEBI" id="CHEBI:128753"/>
    </ligand>
</feature>
<evidence type="ECO:0000256" key="4">
    <source>
        <dbReference type="ARBA" id="ARBA00022723"/>
    </source>
</evidence>
<keyword evidence="7 13" id="KW-0067">ATP-binding</keyword>
<keyword evidence="3 13" id="KW-0808">Transferase</keyword>
<evidence type="ECO:0000256" key="1">
    <source>
        <dbReference type="ARBA" id="ARBA00009427"/>
    </source>
</evidence>
<dbReference type="AlphaFoldDB" id="A0A1I3AHX7"/>
<evidence type="ECO:0000256" key="2">
    <source>
        <dbReference type="ARBA" id="ARBA00022485"/>
    </source>
</evidence>
<evidence type="ECO:0000256" key="9">
    <source>
        <dbReference type="ARBA" id="ARBA00023014"/>
    </source>
</evidence>
<dbReference type="Pfam" id="PF02401">
    <property type="entry name" value="LYTB"/>
    <property type="match status" value="1"/>
</dbReference>
<comment type="catalytic activity">
    <reaction evidence="12">
        <text>isopentenyl diphosphate + 2 oxidized [2Fe-2S]-[ferredoxin] + H2O = (2E)-4-hydroxy-3-methylbut-2-enyl diphosphate + 2 reduced [2Fe-2S]-[ferredoxin] + 2 H(+)</text>
        <dbReference type="Rhea" id="RHEA:24488"/>
        <dbReference type="Rhea" id="RHEA-COMP:10000"/>
        <dbReference type="Rhea" id="RHEA-COMP:10001"/>
        <dbReference type="ChEBI" id="CHEBI:15377"/>
        <dbReference type="ChEBI" id="CHEBI:15378"/>
        <dbReference type="ChEBI" id="CHEBI:33737"/>
        <dbReference type="ChEBI" id="CHEBI:33738"/>
        <dbReference type="ChEBI" id="CHEBI:128753"/>
        <dbReference type="ChEBI" id="CHEBI:128769"/>
        <dbReference type="EC" id="1.17.7.4"/>
    </reaction>
</comment>
<feature type="binding site" evidence="12">
    <location>
        <position position="265"/>
    </location>
    <ligand>
        <name>dimethylallyl diphosphate</name>
        <dbReference type="ChEBI" id="CHEBI:57623"/>
    </ligand>
</feature>
<keyword evidence="4 12" id="KW-0479">Metal-binding</keyword>
<feature type="binding site" evidence="12">
    <location>
        <position position="192"/>
    </location>
    <ligand>
        <name>[4Fe-4S] cluster</name>
        <dbReference type="ChEBI" id="CHEBI:49883"/>
    </ligand>
</feature>
<evidence type="ECO:0000256" key="10">
    <source>
        <dbReference type="ARBA" id="ARBA00047615"/>
    </source>
</evidence>
<feature type="binding site" evidence="12">
    <location>
        <position position="221"/>
    </location>
    <ligand>
        <name>isopentenyl diphosphate</name>
        <dbReference type="ChEBI" id="CHEBI:128769"/>
    </ligand>
</feature>
<dbReference type="EC" id="2.7.4.25" evidence="13"/>
<feature type="binding site" evidence="12">
    <location>
        <position position="221"/>
    </location>
    <ligand>
        <name>dimethylallyl diphosphate</name>
        <dbReference type="ChEBI" id="CHEBI:57623"/>
    </ligand>
</feature>
<accession>A0A1I3AHX7</accession>
<evidence type="ECO:0000256" key="8">
    <source>
        <dbReference type="ARBA" id="ARBA00023004"/>
    </source>
</evidence>
<comment type="similarity">
    <text evidence="1 13">Belongs to the cytidylate kinase family. Type 1 subfamily.</text>
</comment>
<dbReference type="InterPro" id="IPR003136">
    <property type="entry name" value="Cytidylate_kin"/>
</dbReference>
<evidence type="ECO:0000256" key="12">
    <source>
        <dbReference type="HAMAP-Rule" id="MF_00191"/>
    </source>
</evidence>
<comment type="catalytic activity">
    <reaction evidence="12">
        <text>dimethylallyl diphosphate + 2 oxidized [2Fe-2S]-[ferredoxin] + H2O = (2E)-4-hydroxy-3-methylbut-2-enyl diphosphate + 2 reduced [2Fe-2S]-[ferredoxin] + 2 H(+)</text>
        <dbReference type="Rhea" id="RHEA:24825"/>
        <dbReference type="Rhea" id="RHEA-COMP:10000"/>
        <dbReference type="Rhea" id="RHEA-COMP:10001"/>
        <dbReference type="ChEBI" id="CHEBI:15377"/>
        <dbReference type="ChEBI" id="CHEBI:15378"/>
        <dbReference type="ChEBI" id="CHEBI:33737"/>
        <dbReference type="ChEBI" id="CHEBI:33738"/>
        <dbReference type="ChEBI" id="CHEBI:57623"/>
        <dbReference type="ChEBI" id="CHEBI:128753"/>
        <dbReference type="EC" id="1.17.7.4"/>
    </reaction>
</comment>
<feature type="binding site" evidence="12">
    <location>
        <position position="265"/>
    </location>
    <ligand>
        <name>isopentenyl diphosphate</name>
        <dbReference type="ChEBI" id="CHEBI:128769"/>
    </ligand>
</feature>
<evidence type="ECO:0000256" key="13">
    <source>
        <dbReference type="HAMAP-Rule" id="MF_00238"/>
    </source>
</evidence>
<comment type="catalytic activity">
    <reaction evidence="11 13">
        <text>CMP + ATP = CDP + ADP</text>
        <dbReference type="Rhea" id="RHEA:11600"/>
        <dbReference type="ChEBI" id="CHEBI:30616"/>
        <dbReference type="ChEBI" id="CHEBI:58069"/>
        <dbReference type="ChEBI" id="CHEBI:60377"/>
        <dbReference type="ChEBI" id="CHEBI:456216"/>
        <dbReference type="EC" id="2.7.4.25"/>
    </reaction>
</comment>
<feature type="binding site" evidence="12">
    <location>
        <position position="222"/>
    </location>
    <ligand>
        <name>(2E)-4-hydroxy-3-methylbut-2-enyl diphosphate</name>
        <dbReference type="ChEBI" id="CHEBI:128753"/>
    </ligand>
</feature>
<dbReference type="Pfam" id="PF02224">
    <property type="entry name" value="Cytidylate_kin"/>
    <property type="match status" value="1"/>
</dbReference>
<dbReference type="NCBIfam" id="TIGR00017">
    <property type="entry name" value="cmk"/>
    <property type="match status" value="1"/>
</dbReference>
<evidence type="ECO:0000256" key="5">
    <source>
        <dbReference type="ARBA" id="ARBA00022741"/>
    </source>
</evidence>
<evidence type="ECO:0000313" key="15">
    <source>
        <dbReference type="EMBL" id="SFH48941.1"/>
    </source>
</evidence>
<dbReference type="HAMAP" id="MF_00238">
    <property type="entry name" value="Cytidyl_kinase_type1"/>
    <property type="match status" value="1"/>
</dbReference>
<dbReference type="GO" id="GO:0051745">
    <property type="term" value="F:4-hydroxy-3-methylbut-2-enyl diphosphate reductase activity"/>
    <property type="evidence" value="ECO:0007669"/>
    <property type="project" value="UniProtKB-UniRule"/>
</dbReference>
<feature type="binding site" evidence="12">
    <location>
        <position position="164"/>
    </location>
    <ligand>
        <name>(2E)-4-hydroxy-3-methylbut-2-enyl diphosphate</name>
        <dbReference type="ChEBI" id="CHEBI:128753"/>
    </ligand>
</feature>
<dbReference type="GO" id="GO:0046872">
    <property type="term" value="F:metal ion binding"/>
    <property type="evidence" value="ECO:0007669"/>
    <property type="project" value="UniProtKB-KW"/>
</dbReference>
<feature type="binding site" evidence="12">
    <location>
        <position position="221"/>
    </location>
    <ligand>
        <name>(2E)-4-hydroxy-3-methylbut-2-enyl diphosphate</name>
        <dbReference type="ChEBI" id="CHEBI:128753"/>
    </ligand>
</feature>
<dbReference type="CDD" id="cd13944">
    <property type="entry name" value="lytB_ispH"/>
    <property type="match status" value="1"/>
</dbReference>